<proteinExistence type="predicted"/>
<dbReference type="EMBL" id="JAUHHV010000012">
    <property type="protein sequence ID" value="KAK1406300.1"/>
    <property type="molecule type" value="Genomic_DNA"/>
</dbReference>
<sequence length="173" mass="18710">MPSSSSSIPMSSSSLGPVKIKDVTNKKPSAVFQGSKPPAAPSMVIANHDVSVMFMQMKAFMEQQNMANQRIVLEIEDIKKSKKHMEEVSPYMPKALDFNTPSSLAQQNMGSMFQPSTTTFQQGSSMQNQQGSFSQPGSSNFPGSFNQPGSSMLQRSFHQGGSSMQSLPGPPLI</sequence>
<name>A0AAD8JR10_TARER</name>
<feature type="compositionally biased region" description="Polar residues" evidence="1">
    <location>
        <begin position="136"/>
        <end position="166"/>
    </location>
</feature>
<dbReference type="Proteomes" id="UP001229421">
    <property type="component" value="Unassembled WGS sequence"/>
</dbReference>
<evidence type="ECO:0000313" key="3">
    <source>
        <dbReference type="Proteomes" id="UP001229421"/>
    </source>
</evidence>
<feature type="compositionally biased region" description="Low complexity" evidence="1">
    <location>
        <begin position="1"/>
        <end position="14"/>
    </location>
</feature>
<keyword evidence="3" id="KW-1185">Reference proteome</keyword>
<gene>
    <name evidence="2" type="ORF">QVD17_41593</name>
</gene>
<evidence type="ECO:0000313" key="2">
    <source>
        <dbReference type="EMBL" id="KAK1406300.1"/>
    </source>
</evidence>
<feature type="region of interest" description="Disordered" evidence="1">
    <location>
        <begin position="114"/>
        <end position="173"/>
    </location>
</feature>
<protein>
    <submittedName>
        <fullName evidence="2">Uncharacterized protein</fullName>
    </submittedName>
</protein>
<feature type="region of interest" description="Disordered" evidence="1">
    <location>
        <begin position="1"/>
        <end position="22"/>
    </location>
</feature>
<dbReference type="AlphaFoldDB" id="A0AAD8JR10"/>
<reference evidence="2" key="1">
    <citation type="journal article" date="2023" name="bioRxiv">
        <title>Improved chromosome-level genome assembly for marigold (Tagetes erecta).</title>
        <authorList>
            <person name="Jiang F."/>
            <person name="Yuan L."/>
            <person name="Wang S."/>
            <person name="Wang H."/>
            <person name="Xu D."/>
            <person name="Wang A."/>
            <person name="Fan W."/>
        </authorList>
    </citation>
    <scope>NUCLEOTIDE SEQUENCE</scope>
    <source>
        <strain evidence="2">WSJ</strain>
        <tissue evidence="2">Leaf</tissue>
    </source>
</reference>
<feature type="compositionally biased region" description="Low complexity" evidence="1">
    <location>
        <begin position="120"/>
        <end position="135"/>
    </location>
</feature>
<accession>A0AAD8JR10</accession>
<comment type="caution">
    <text evidence="2">The sequence shown here is derived from an EMBL/GenBank/DDBJ whole genome shotgun (WGS) entry which is preliminary data.</text>
</comment>
<evidence type="ECO:0000256" key="1">
    <source>
        <dbReference type="SAM" id="MobiDB-lite"/>
    </source>
</evidence>
<organism evidence="2 3">
    <name type="scientific">Tagetes erecta</name>
    <name type="common">African marigold</name>
    <dbReference type="NCBI Taxonomy" id="13708"/>
    <lineage>
        <taxon>Eukaryota</taxon>
        <taxon>Viridiplantae</taxon>
        <taxon>Streptophyta</taxon>
        <taxon>Embryophyta</taxon>
        <taxon>Tracheophyta</taxon>
        <taxon>Spermatophyta</taxon>
        <taxon>Magnoliopsida</taxon>
        <taxon>eudicotyledons</taxon>
        <taxon>Gunneridae</taxon>
        <taxon>Pentapetalae</taxon>
        <taxon>asterids</taxon>
        <taxon>campanulids</taxon>
        <taxon>Asterales</taxon>
        <taxon>Asteraceae</taxon>
        <taxon>Asteroideae</taxon>
        <taxon>Heliantheae alliance</taxon>
        <taxon>Tageteae</taxon>
        <taxon>Tagetes</taxon>
    </lineage>
</organism>